<proteinExistence type="predicted"/>
<evidence type="ECO:0000313" key="1">
    <source>
        <dbReference type="EMBL" id="KAF2820264.1"/>
    </source>
</evidence>
<keyword evidence="2" id="KW-1185">Reference proteome</keyword>
<dbReference type="EMBL" id="MU006241">
    <property type="protein sequence ID" value="KAF2820264.1"/>
    <property type="molecule type" value="Genomic_DNA"/>
</dbReference>
<gene>
    <name evidence="1" type="ORF">CC86DRAFT_118965</name>
</gene>
<evidence type="ECO:0000313" key="2">
    <source>
        <dbReference type="Proteomes" id="UP000799424"/>
    </source>
</evidence>
<accession>A0A6A6ZIX6</accession>
<sequence>MSLEQCQRLLLTSARSTKTRMTRLRNNMKGHIQHALWLHFTMWYGIVASWDMGTKHATPAPAM</sequence>
<protein>
    <submittedName>
        <fullName evidence="1">Uncharacterized protein</fullName>
    </submittedName>
</protein>
<name>A0A6A6ZIX6_9PLEO</name>
<reference evidence="1" key="1">
    <citation type="journal article" date="2020" name="Stud. Mycol.">
        <title>101 Dothideomycetes genomes: a test case for predicting lifestyles and emergence of pathogens.</title>
        <authorList>
            <person name="Haridas S."/>
            <person name="Albert R."/>
            <person name="Binder M."/>
            <person name="Bloem J."/>
            <person name="Labutti K."/>
            <person name="Salamov A."/>
            <person name="Andreopoulos B."/>
            <person name="Baker S."/>
            <person name="Barry K."/>
            <person name="Bills G."/>
            <person name="Bluhm B."/>
            <person name="Cannon C."/>
            <person name="Castanera R."/>
            <person name="Culley D."/>
            <person name="Daum C."/>
            <person name="Ezra D."/>
            <person name="Gonzalez J."/>
            <person name="Henrissat B."/>
            <person name="Kuo A."/>
            <person name="Liang C."/>
            <person name="Lipzen A."/>
            <person name="Lutzoni F."/>
            <person name="Magnuson J."/>
            <person name="Mondo S."/>
            <person name="Nolan M."/>
            <person name="Ohm R."/>
            <person name="Pangilinan J."/>
            <person name="Park H.-J."/>
            <person name="Ramirez L."/>
            <person name="Alfaro M."/>
            <person name="Sun H."/>
            <person name="Tritt A."/>
            <person name="Yoshinaga Y."/>
            <person name="Zwiers L.-H."/>
            <person name="Turgeon B."/>
            <person name="Goodwin S."/>
            <person name="Spatafora J."/>
            <person name="Crous P."/>
            <person name="Grigoriev I."/>
        </authorList>
    </citation>
    <scope>NUCLEOTIDE SEQUENCE</scope>
    <source>
        <strain evidence="1">CBS 113818</strain>
    </source>
</reference>
<organism evidence="1 2">
    <name type="scientific">Ophiobolus disseminans</name>
    <dbReference type="NCBI Taxonomy" id="1469910"/>
    <lineage>
        <taxon>Eukaryota</taxon>
        <taxon>Fungi</taxon>
        <taxon>Dikarya</taxon>
        <taxon>Ascomycota</taxon>
        <taxon>Pezizomycotina</taxon>
        <taxon>Dothideomycetes</taxon>
        <taxon>Pleosporomycetidae</taxon>
        <taxon>Pleosporales</taxon>
        <taxon>Pleosporineae</taxon>
        <taxon>Phaeosphaeriaceae</taxon>
        <taxon>Ophiobolus</taxon>
    </lineage>
</organism>
<dbReference type="AlphaFoldDB" id="A0A6A6ZIX6"/>
<dbReference type="Proteomes" id="UP000799424">
    <property type="component" value="Unassembled WGS sequence"/>
</dbReference>